<dbReference type="EMBL" id="JBAMIC010000004">
    <property type="protein sequence ID" value="KAK7108428.1"/>
    <property type="molecule type" value="Genomic_DNA"/>
</dbReference>
<dbReference type="SUPFAM" id="SSF48576">
    <property type="entry name" value="Terpenoid synthases"/>
    <property type="match status" value="1"/>
</dbReference>
<name>A0AAN9BLU4_9CAEN</name>
<dbReference type="Proteomes" id="UP001374579">
    <property type="component" value="Unassembled WGS sequence"/>
</dbReference>
<dbReference type="PANTHER" id="PTHR12001">
    <property type="entry name" value="GERANYLGERANYL PYROPHOSPHATE SYNTHASE"/>
    <property type="match status" value="1"/>
</dbReference>
<dbReference type="InterPro" id="IPR008949">
    <property type="entry name" value="Isoprenoid_synthase_dom_sf"/>
</dbReference>
<evidence type="ECO:0000313" key="2">
    <source>
        <dbReference type="EMBL" id="KAK7108428.1"/>
    </source>
</evidence>
<protein>
    <recommendedName>
        <fullName evidence="4">Decaprenyl-diphosphate synthase subunit 2</fullName>
    </recommendedName>
</protein>
<comment type="similarity">
    <text evidence="1">Belongs to the FPP/GGPP synthase family.</text>
</comment>
<keyword evidence="3" id="KW-1185">Reference proteome</keyword>
<dbReference type="AlphaFoldDB" id="A0AAN9BLU4"/>
<dbReference type="Pfam" id="PF00348">
    <property type="entry name" value="polyprenyl_synt"/>
    <property type="match status" value="1"/>
</dbReference>
<comment type="caution">
    <text evidence="2">The sequence shown here is derived from an EMBL/GenBank/DDBJ whole genome shotgun (WGS) entry which is preliminary data.</text>
</comment>
<dbReference type="GO" id="GO:0005739">
    <property type="term" value="C:mitochondrion"/>
    <property type="evidence" value="ECO:0007669"/>
    <property type="project" value="TreeGrafter"/>
</dbReference>
<organism evidence="2 3">
    <name type="scientific">Littorina saxatilis</name>
    <dbReference type="NCBI Taxonomy" id="31220"/>
    <lineage>
        <taxon>Eukaryota</taxon>
        <taxon>Metazoa</taxon>
        <taxon>Spiralia</taxon>
        <taxon>Lophotrochozoa</taxon>
        <taxon>Mollusca</taxon>
        <taxon>Gastropoda</taxon>
        <taxon>Caenogastropoda</taxon>
        <taxon>Littorinimorpha</taxon>
        <taxon>Littorinoidea</taxon>
        <taxon>Littorinidae</taxon>
        <taxon>Littorina</taxon>
    </lineage>
</organism>
<accession>A0AAN9BLU4</accession>
<keyword evidence="1" id="KW-0808">Transferase</keyword>
<evidence type="ECO:0000313" key="3">
    <source>
        <dbReference type="Proteomes" id="UP001374579"/>
    </source>
</evidence>
<dbReference type="PANTHER" id="PTHR12001:SF55">
    <property type="entry name" value="ALL TRANS-POLYPRENYL-DIPHOSPHATE SYNTHASE PDSS2"/>
    <property type="match status" value="1"/>
</dbReference>
<dbReference type="InterPro" id="IPR000092">
    <property type="entry name" value="Polyprenyl_synt"/>
</dbReference>
<dbReference type="GO" id="GO:0008299">
    <property type="term" value="P:isoprenoid biosynthetic process"/>
    <property type="evidence" value="ECO:0007669"/>
    <property type="project" value="InterPro"/>
</dbReference>
<dbReference type="GO" id="GO:0004659">
    <property type="term" value="F:prenyltransferase activity"/>
    <property type="evidence" value="ECO:0007669"/>
    <property type="project" value="InterPro"/>
</dbReference>
<gene>
    <name evidence="2" type="ORF">V1264_016170</name>
</gene>
<evidence type="ECO:0000256" key="1">
    <source>
        <dbReference type="RuleBase" id="RU004466"/>
    </source>
</evidence>
<dbReference type="Gene3D" id="1.10.600.10">
    <property type="entry name" value="Farnesyl Diphosphate Synthase"/>
    <property type="match status" value="1"/>
</dbReference>
<evidence type="ECO:0008006" key="4">
    <source>
        <dbReference type="Google" id="ProtNLM"/>
    </source>
</evidence>
<dbReference type="GO" id="GO:0006744">
    <property type="term" value="P:ubiquinone biosynthetic process"/>
    <property type="evidence" value="ECO:0007669"/>
    <property type="project" value="TreeGrafter"/>
</dbReference>
<dbReference type="GO" id="GO:1990234">
    <property type="term" value="C:transferase complex"/>
    <property type="evidence" value="ECO:0007669"/>
    <property type="project" value="TreeGrafter"/>
</dbReference>
<reference evidence="2 3" key="1">
    <citation type="submission" date="2024-02" db="EMBL/GenBank/DDBJ databases">
        <title>Chromosome-scale genome assembly of the rough periwinkle Littorina saxatilis.</title>
        <authorList>
            <person name="De Jode A."/>
            <person name="Faria R."/>
            <person name="Formenti G."/>
            <person name="Sims Y."/>
            <person name="Smith T.P."/>
            <person name="Tracey A."/>
            <person name="Wood J.M.D."/>
            <person name="Zagrodzka Z.B."/>
            <person name="Johannesson K."/>
            <person name="Butlin R.K."/>
            <person name="Leder E.H."/>
        </authorList>
    </citation>
    <scope>NUCLEOTIDE SEQUENCE [LARGE SCALE GENOMIC DNA]</scope>
    <source>
        <strain evidence="2">Snail1</strain>
        <tissue evidence="2">Muscle</tissue>
    </source>
</reference>
<sequence length="397" mass="43130">MRSQTNLLVPLMVRSCMRESQRLSGCTSKQLLTVSDKNYDSVRPMGILGFSKPSEWNKVVSDAERIVGYPTSFLSLRCLLSDELSNVALQMRKLVGTRHPLLQTAKDMIHDGKHGLQTRGLIVLLLSKAAGPAPGMDVTEHDMVSGIFPSQRSLAEITEIVHTANLIHKGVVNMADLMPADGAPGDMEFGNKMAVLSGDFLLASACTGLADLGNTEVVELIAGAIGDLMEAEFTGFTDKHGNPTLPASVTFSDWLRQIYLQSGSLLARSCQAAMKLASHSTEAQHDAYNYGLNTAYVQQLSDDLAAITKGEYSDIRMTAAPIIMLQEEKPDTAQALLHQDKLNMKQIVSELHSSGLVVECRKLCDDYSTKAVSALTSLRPSDAKTALINMVHAIRRI</sequence>
<proteinExistence type="inferred from homology"/>